<feature type="chain" id="PRO_5043840826" evidence="3">
    <location>
        <begin position="18"/>
        <end position="282"/>
    </location>
</feature>
<keyword evidence="3" id="KW-0732">Signal</keyword>
<reference evidence="4" key="1">
    <citation type="submission" date="2021-09" db="EMBL/GenBank/DDBJ databases">
        <authorList>
            <consortium name="AG Swart"/>
            <person name="Singh M."/>
            <person name="Singh A."/>
            <person name="Seah K."/>
            <person name="Emmerich C."/>
        </authorList>
    </citation>
    <scope>NUCLEOTIDE SEQUENCE</scope>
    <source>
        <strain evidence="4">ATCC30299</strain>
    </source>
</reference>
<dbReference type="Gene3D" id="2.120.10.70">
    <property type="entry name" value="Fucose-specific lectin"/>
    <property type="match status" value="1"/>
</dbReference>
<evidence type="ECO:0000256" key="3">
    <source>
        <dbReference type="SAM" id="SignalP"/>
    </source>
</evidence>
<keyword evidence="5" id="KW-1185">Reference proteome</keyword>
<organism evidence="4 5">
    <name type="scientific">Blepharisma stoltei</name>
    <dbReference type="NCBI Taxonomy" id="1481888"/>
    <lineage>
        <taxon>Eukaryota</taxon>
        <taxon>Sar</taxon>
        <taxon>Alveolata</taxon>
        <taxon>Ciliophora</taxon>
        <taxon>Postciliodesmatophora</taxon>
        <taxon>Heterotrichea</taxon>
        <taxon>Heterotrichida</taxon>
        <taxon>Blepharismidae</taxon>
        <taxon>Blepharisma</taxon>
    </lineage>
</organism>
<sequence length="282" mass="30904">MLKNGFLFLVLANIILGLRTKITQTAPELEESSESAEIEVSSDSYSTDTVEIGVIIDEEAGTVCTNCITIDEFEALISGEAIADINQIYDTEETEQPSEEETEPEEESTSESEEVVPGEEETISGLPSVADNVYATSDVPTGIPVENCLKETLAAVSWTNDITHLRVYHAHDGIIEEWCEDGYGWFSTGYFTIGKTVSAIAWGDTNIRVYVGDGKNIVEYCYSGGNGWYKGAFEVEGVTSSVTGWEDEGNLIFKLYVVNAEGGIEEYTYENGWGTLFDMSSQ</sequence>
<protein>
    <submittedName>
        <fullName evidence="4">Uncharacterized protein</fullName>
    </submittedName>
</protein>
<dbReference type="SUPFAM" id="SSF89372">
    <property type="entry name" value="Fucose-specific lectin"/>
    <property type="match status" value="1"/>
</dbReference>
<feature type="signal peptide" evidence="3">
    <location>
        <begin position="1"/>
        <end position="17"/>
    </location>
</feature>
<name>A0AAU9IQY5_9CILI</name>
<dbReference type="Pfam" id="PF07938">
    <property type="entry name" value="Fungal_lectin"/>
    <property type="match status" value="1"/>
</dbReference>
<accession>A0AAU9IQY5</accession>
<evidence type="ECO:0000313" key="5">
    <source>
        <dbReference type="Proteomes" id="UP001162131"/>
    </source>
</evidence>
<gene>
    <name evidence="4" type="ORF">BSTOLATCC_MIC14306</name>
</gene>
<dbReference type="Proteomes" id="UP001162131">
    <property type="component" value="Unassembled WGS sequence"/>
</dbReference>
<dbReference type="EMBL" id="CAJZBQ010000014">
    <property type="protein sequence ID" value="CAG9315552.1"/>
    <property type="molecule type" value="Genomic_DNA"/>
</dbReference>
<evidence type="ECO:0000256" key="1">
    <source>
        <dbReference type="ARBA" id="ARBA00009042"/>
    </source>
</evidence>
<comment type="caution">
    <text evidence="4">The sequence shown here is derived from an EMBL/GenBank/DDBJ whole genome shotgun (WGS) entry which is preliminary data.</text>
</comment>
<evidence type="ECO:0000256" key="2">
    <source>
        <dbReference type="SAM" id="MobiDB-lite"/>
    </source>
</evidence>
<dbReference type="InterPro" id="IPR012475">
    <property type="entry name" value="Fungal_lectin"/>
</dbReference>
<feature type="region of interest" description="Disordered" evidence="2">
    <location>
        <begin position="92"/>
        <end position="126"/>
    </location>
</feature>
<dbReference type="AlphaFoldDB" id="A0AAU9IQY5"/>
<proteinExistence type="inferred from homology"/>
<feature type="compositionally biased region" description="Acidic residues" evidence="2">
    <location>
        <begin position="92"/>
        <end position="122"/>
    </location>
</feature>
<evidence type="ECO:0000313" key="4">
    <source>
        <dbReference type="EMBL" id="CAG9315552.1"/>
    </source>
</evidence>
<comment type="similarity">
    <text evidence="1">Belongs to the fungal fucose-specific lectin family.</text>
</comment>